<evidence type="ECO:0000313" key="1">
    <source>
        <dbReference type="EMBL" id="KCZ58307.1"/>
    </source>
</evidence>
<keyword evidence="2" id="KW-1185">Reference proteome</keyword>
<organism evidence="1 2">
    <name type="scientific">Hyphomonas chukchiensis</name>
    <dbReference type="NCBI Taxonomy" id="1280947"/>
    <lineage>
        <taxon>Bacteria</taxon>
        <taxon>Pseudomonadati</taxon>
        <taxon>Pseudomonadota</taxon>
        <taxon>Alphaproteobacteria</taxon>
        <taxon>Hyphomonadales</taxon>
        <taxon>Hyphomonadaceae</taxon>
        <taxon>Hyphomonas</taxon>
    </lineage>
</organism>
<comment type="caution">
    <text evidence="1">The sequence shown here is derived from an EMBL/GenBank/DDBJ whole genome shotgun (WGS) entry which is preliminary data.</text>
</comment>
<dbReference type="RefSeq" id="WP_034739532.1">
    <property type="nucleotide sequence ID" value="NZ_AWFG01000023.1"/>
</dbReference>
<dbReference type="AlphaFoldDB" id="A0A062UMQ3"/>
<sequence>MAGDGFDFFMDRICVAGEPWSIELRNVADAHSFTVEFSGPSGGIYRYYPRQRNSVAVQFCHPAPGAALVAVAIRNARLLTIGVMMAKFEILAQRPVSGMDAESQRISASLTAQGEVTMPVLDATGKPPMAMTYNAANPHSMQATPASASPLPQRDVAQMLQDRVQQRLINRLNRE</sequence>
<dbReference type="PATRIC" id="fig|1280947.3.peg.1886"/>
<dbReference type="Proteomes" id="UP000027190">
    <property type="component" value="Unassembled WGS sequence"/>
</dbReference>
<reference evidence="1 2" key="1">
    <citation type="journal article" date="2014" name="Antonie Van Leeuwenhoek">
        <title>Hyphomonas beringensis sp. nov. and Hyphomonas chukchiensis sp. nov., isolated from surface seawater of the Bering Sea and Chukchi Sea.</title>
        <authorList>
            <person name="Li C."/>
            <person name="Lai Q."/>
            <person name="Li G."/>
            <person name="Dong C."/>
            <person name="Wang J."/>
            <person name="Liao Y."/>
            <person name="Shao Z."/>
        </authorList>
    </citation>
    <scope>NUCLEOTIDE SEQUENCE [LARGE SCALE GENOMIC DNA]</scope>
    <source>
        <strain evidence="1 2">BH-BN04-4</strain>
    </source>
</reference>
<accession>A0A062UMQ3</accession>
<proteinExistence type="predicted"/>
<gene>
    <name evidence="1" type="ORF">HY30_16505</name>
</gene>
<protein>
    <submittedName>
        <fullName evidence="1">Uncharacterized protein</fullName>
    </submittedName>
</protein>
<evidence type="ECO:0000313" key="2">
    <source>
        <dbReference type="Proteomes" id="UP000027190"/>
    </source>
</evidence>
<dbReference type="EMBL" id="AWFG01000023">
    <property type="protein sequence ID" value="KCZ58307.1"/>
    <property type="molecule type" value="Genomic_DNA"/>
</dbReference>
<name>A0A062UMQ3_9PROT</name>